<gene>
    <name evidence="8" type="ORF">AB0L16_23880</name>
</gene>
<dbReference type="Proteomes" id="UP001552594">
    <property type="component" value="Unassembled WGS sequence"/>
</dbReference>
<evidence type="ECO:0000259" key="6">
    <source>
        <dbReference type="PROSITE" id="PS50949"/>
    </source>
</evidence>
<reference evidence="8 9" key="1">
    <citation type="submission" date="2024-06" db="EMBL/GenBank/DDBJ databases">
        <title>The Natural Products Discovery Center: Release of the First 8490 Sequenced Strains for Exploring Actinobacteria Biosynthetic Diversity.</title>
        <authorList>
            <person name="Kalkreuter E."/>
            <person name="Kautsar S.A."/>
            <person name="Yang D."/>
            <person name="Bader C.D."/>
            <person name="Teijaro C.N."/>
            <person name="Fluegel L."/>
            <person name="Davis C.M."/>
            <person name="Simpson J.R."/>
            <person name="Lauterbach L."/>
            <person name="Steele A.D."/>
            <person name="Gui C."/>
            <person name="Meng S."/>
            <person name="Li G."/>
            <person name="Viehrig K."/>
            <person name="Ye F."/>
            <person name="Su P."/>
            <person name="Kiefer A.F."/>
            <person name="Nichols A."/>
            <person name="Cepeda A.J."/>
            <person name="Yan W."/>
            <person name="Fan B."/>
            <person name="Jiang Y."/>
            <person name="Adhikari A."/>
            <person name="Zheng C.-J."/>
            <person name="Schuster L."/>
            <person name="Cowan T.M."/>
            <person name="Smanski M.J."/>
            <person name="Chevrette M.G."/>
            <person name="De Carvalho L.P.S."/>
            <person name="Shen B."/>
        </authorList>
    </citation>
    <scope>NUCLEOTIDE SEQUENCE [LARGE SCALE GENOMIC DNA]</scope>
    <source>
        <strain evidence="8 9">NPDC052347</strain>
    </source>
</reference>
<dbReference type="Gene3D" id="1.10.357.10">
    <property type="entry name" value="Tetracycline Repressor, domain 2"/>
    <property type="match status" value="1"/>
</dbReference>
<keyword evidence="3" id="KW-0804">Transcription</keyword>
<dbReference type="EMBL" id="JBFAUK010000021">
    <property type="protein sequence ID" value="MEV5509435.1"/>
    <property type="molecule type" value="Genomic_DNA"/>
</dbReference>
<evidence type="ECO:0000256" key="3">
    <source>
        <dbReference type="ARBA" id="ARBA00023163"/>
    </source>
</evidence>
<feature type="domain" description="HTH tetR-type" evidence="7">
    <location>
        <begin position="101"/>
        <end position="161"/>
    </location>
</feature>
<sequence>MSALGQSAEPPYLRIAAELRERITSGELAEGEKIPSTRGITREWGVAMATATKALAVLRQEGLVRAVPGVGTVVAPRVAPPPRPRPAVRSGRGRSRSEESAAMRERIVATAVAIADRQGSAALSLRAVAAELGVSTMALYRHVPGKGELVELMMDAVFAAGPLPVPAPAHWRTRLEAGARRQWALHREHPWLAKAMSFTRPPMSPHAMAHMEWSMAPLVELGLDAVTLLHIAVAVAGSVRAAAMDLEDEALARQDTGMTNDEWMTGRMAEFGALLAGGGFPMYGRVVEEEGDFFSSDTMFEFVLARLLDGLEPLVAEGCRRGGGSH</sequence>
<dbReference type="InterPro" id="IPR050679">
    <property type="entry name" value="Bact_HTH_transcr_reg"/>
</dbReference>
<dbReference type="PANTHER" id="PTHR44846">
    <property type="entry name" value="MANNOSYL-D-GLYCERATE TRANSPORT/METABOLISM SYSTEM REPRESSOR MNGR-RELATED"/>
    <property type="match status" value="1"/>
</dbReference>
<evidence type="ECO:0000259" key="7">
    <source>
        <dbReference type="PROSITE" id="PS50977"/>
    </source>
</evidence>
<evidence type="ECO:0000313" key="9">
    <source>
        <dbReference type="Proteomes" id="UP001552594"/>
    </source>
</evidence>
<protein>
    <submittedName>
        <fullName evidence="8">TetR/AcrR family transcriptional regulator C-terminal domain-containing protein</fullName>
    </submittedName>
</protein>
<evidence type="ECO:0000256" key="2">
    <source>
        <dbReference type="ARBA" id="ARBA00023125"/>
    </source>
</evidence>
<proteinExistence type="predicted"/>
<dbReference type="PROSITE" id="PS50977">
    <property type="entry name" value="HTH_TETR_2"/>
    <property type="match status" value="1"/>
</dbReference>
<feature type="region of interest" description="Disordered" evidence="5">
    <location>
        <begin position="76"/>
        <end position="102"/>
    </location>
</feature>
<dbReference type="SUPFAM" id="SSF46785">
    <property type="entry name" value="Winged helix' DNA-binding domain"/>
    <property type="match status" value="1"/>
</dbReference>
<dbReference type="InterPro" id="IPR009057">
    <property type="entry name" value="Homeodomain-like_sf"/>
</dbReference>
<dbReference type="Gene3D" id="1.10.10.10">
    <property type="entry name" value="Winged helix-like DNA-binding domain superfamily/Winged helix DNA-binding domain"/>
    <property type="match status" value="1"/>
</dbReference>
<name>A0ABV3K2R6_STRON</name>
<evidence type="ECO:0000256" key="1">
    <source>
        <dbReference type="ARBA" id="ARBA00023015"/>
    </source>
</evidence>
<evidence type="ECO:0000313" key="8">
    <source>
        <dbReference type="EMBL" id="MEV5509435.1"/>
    </source>
</evidence>
<dbReference type="Pfam" id="PF02909">
    <property type="entry name" value="TetR_C_1"/>
    <property type="match status" value="1"/>
</dbReference>
<dbReference type="PROSITE" id="PS50949">
    <property type="entry name" value="HTH_GNTR"/>
    <property type="match status" value="1"/>
</dbReference>
<dbReference type="SUPFAM" id="SSF46689">
    <property type="entry name" value="Homeodomain-like"/>
    <property type="match status" value="1"/>
</dbReference>
<dbReference type="SMART" id="SM00345">
    <property type="entry name" value="HTH_GNTR"/>
    <property type="match status" value="1"/>
</dbReference>
<feature type="domain" description="HTH gntR-type" evidence="6">
    <location>
        <begin position="9"/>
        <end position="77"/>
    </location>
</feature>
<keyword evidence="9" id="KW-1185">Reference proteome</keyword>
<dbReference type="PANTHER" id="PTHR44846:SF17">
    <property type="entry name" value="GNTR-FAMILY TRANSCRIPTIONAL REGULATOR"/>
    <property type="match status" value="1"/>
</dbReference>
<dbReference type="Pfam" id="PF00440">
    <property type="entry name" value="TetR_N"/>
    <property type="match status" value="1"/>
</dbReference>
<organism evidence="8 9">
    <name type="scientific">Streptomyces orinoci</name>
    <name type="common">Streptoverticillium orinoci</name>
    <dbReference type="NCBI Taxonomy" id="67339"/>
    <lineage>
        <taxon>Bacteria</taxon>
        <taxon>Bacillati</taxon>
        <taxon>Actinomycetota</taxon>
        <taxon>Actinomycetes</taxon>
        <taxon>Kitasatosporales</taxon>
        <taxon>Streptomycetaceae</taxon>
        <taxon>Streptomyces</taxon>
    </lineage>
</organism>
<dbReference type="RefSeq" id="WP_109283432.1">
    <property type="nucleotide sequence ID" value="NZ_JBFAUK010000021.1"/>
</dbReference>
<dbReference type="InterPro" id="IPR036271">
    <property type="entry name" value="Tet_transcr_reg_TetR-rel_C_sf"/>
</dbReference>
<comment type="caution">
    <text evidence="8">The sequence shown here is derived from an EMBL/GenBank/DDBJ whole genome shotgun (WGS) entry which is preliminary data.</text>
</comment>
<dbReference type="InterPro" id="IPR000524">
    <property type="entry name" value="Tscrpt_reg_HTH_GntR"/>
</dbReference>
<feature type="DNA-binding region" description="H-T-H motif" evidence="4">
    <location>
        <begin position="124"/>
        <end position="143"/>
    </location>
</feature>
<evidence type="ECO:0000256" key="5">
    <source>
        <dbReference type="SAM" id="MobiDB-lite"/>
    </source>
</evidence>
<dbReference type="Gene3D" id="1.10.10.60">
    <property type="entry name" value="Homeodomain-like"/>
    <property type="match status" value="1"/>
</dbReference>
<accession>A0ABV3K2R6</accession>
<dbReference type="InterPro" id="IPR036390">
    <property type="entry name" value="WH_DNA-bd_sf"/>
</dbReference>
<keyword evidence="2 4" id="KW-0238">DNA-binding</keyword>
<keyword evidence="1" id="KW-0805">Transcription regulation</keyword>
<dbReference type="CDD" id="cd07377">
    <property type="entry name" value="WHTH_GntR"/>
    <property type="match status" value="1"/>
</dbReference>
<dbReference type="InterPro" id="IPR036388">
    <property type="entry name" value="WH-like_DNA-bd_sf"/>
</dbReference>
<dbReference type="InterPro" id="IPR001647">
    <property type="entry name" value="HTH_TetR"/>
</dbReference>
<dbReference type="InterPro" id="IPR004111">
    <property type="entry name" value="Repressor_TetR_C"/>
</dbReference>
<evidence type="ECO:0000256" key="4">
    <source>
        <dbReference type="PROSITE-ProRule" id="PRU00335"/>
    </source>
</evidence>
<dbReference type="SUPFAM" id="SSF48498">
    <property type="entry name" value="Tetracyclin repressor-like, C-terminal domain"/>
    <property type="match status" value="1"/>
</dbReference>
<dbReference type="Pfam" id="PF00392">
    <property type="entry name" value="GntR"/>
    <property type="match status" value="1"/>
</dbReference>